<organism evidence="1">
    <name type="scientific">Rhizosolenia fallax</name>
    <dbReference type="NCBI Taxonomy" id="265545"/>
    <lineage>
        <taxon>Eukaryota</taxon>
        <taxon>Sar</taxon>
        <taxon>Stramenopiles</taxon>
        <taxon>Ochrophyta</taxon>
        <taxon>Bacillariophyta</taxon>
        <taxon>Coscinodiscophyceae</taxon>
        <taxon>Rhizosoleniophycidae</taxon>
        <taxon>Rhizosoleniales</taxon>
        <taxon>Rhizosoleniaceae</taxon>
        <taxon>Rhizosolenia</taxon>
    </lineage>
</organism>
<gene>
    <name evidence="1" type="primary">ycf88</name>
</gene>
<keyword evidence="1" id="KW-0934">Plastid</keyword>
<dbReference type="AlphaFoldDB" id="A0A2U9NRM3"/>
<sequence>MKTLKKTNMVVLIPHPKCTDFFRIYPDPMILKFITINTKNTELISQNVNGILKSLKGRSFYNALKIVSEIENITEQNEILQILYSVATYSENNHSTNLLKLWIEDIYIKKRLNNNQFIHRDSHNLKYSYNVIIKLGFEYKAPPIKKEPLW</sequence>
<evidence type="ECO:0000313" key="1">
    <source>
        <dbReference type="EMBL" id="AWT39692.1"/>
    </source>
</evidence>
<accession>A0A2U9NRM3</accession>
<reference evidence="1" key="1">
    <citation type="journal article" date="2018" name="Adv. Bot. Res.">
        <title>Evolution of the Plastid Genomes in Diatoms.</title>
        <authorList>
            <person name="Yu M."/>
            <person name="Ashworth M.P."/>
            <person name="Hajrah N.H."/>
            <person name="Khiyami M.A."/>
            <person name="Sabir M.J."/>
            <person name="Alhebshi A.M."/>
            <person name="Al-Malki A.L."/>
            <person name="Sabir J.S.M."/>
            <person name="Theriot E.C."/>
            <person name="Jansen R.K."/>
        </authorList>
    </citation>
    <scope>NUCLEOTIDE SEQUENCE</scope>
</reference>
<dbReference type="RefSeq" id="YP_009496979.1">
    <property type="nucleotide sequence ID" value="NC_038003.1"/>
</dbReference>
<dbReference type="GeneID" id="36959455"/>
<dbReference type="EMBL" id="MG755802">
    <property type="protein sequence ID" value="AWT39692.1"/>
    <property type="molecule type" value="Genomic_DNA"/>
</dbReference>
<proteinExistence type="predicted"/>
<name>A0A2U9NRM3_9STRA</name>
<geneLocation type="chloroplast" evidence="1"/>
<protein>
    <submittedName>
        <fullName evidence="1">Uncharacterized protein</fullName>
    </submittedName>
</protein>
<keyword evidence="1" id="KW-0150">Chloroplast</keyword>